<dbReference type="InterPro" id="IPR002641">
    <property type="entry name" value="PNPLA_dom"/>
</dbReference>
<name>I0IRF2_LEPFC</name>
<keyword evidence="6" id="KW-1185">Reference proteome</keyword>
<reference evidence="5 6" key="1">
    <citation type="journal article" date="2012" name="J. Bacteriol.">
        <title>Complete Genome Sequence of Leptospirillum ferrooxidans Strain C2-3, Isolated from a Fresh Volcanic Ash Deposit on the Island of Miyake, Japan.</title>
        <authorList>
            <person name="Fujimura R."/>
            <person name="Sato Y."/>
            <person name="Nishizawa T."/>
            <person name="Oshima K."/>
            <person name="Kim S.-W."/>
            <person name="Hattori M."/>
            <person name="Kamijo T."/>
            <person name="Ohta H."/>
        </authorList>
    </citation>
    <scope>NUCLEOTIDE SEQUENCE [LARGE SCALE GENOMIC DNA]</scope>
    <source>
        <strain evidence="5 6">C2-3</strain>
    </source>
</reference>
<feature type="short sequence motif" description="GXGXXG" evidence="3">
    <location>
        <begin position="68"/>
        <end position="73"/>
    </location>
</feature>
<dbReference type="HOGENOM" id="CLU_000288_144_9_0"/>
<evidence type="ECO:0000256" key="3">
    <source>
        <dbReference type="PROSITE-ProRule" id="PRU01161"/>
    </source>
</evidence>
<proteinExistence type="inferred from homology"/>
<dbReference type="eggNOG" id="COG3621">
    <property type="taxonomic scope" value="Bacteria"/>
</dbReference>
<feature type="active site" description="Proton acceptor" evidence="3">
    <location>
        <position position="247"/>
    </location>
</feature>
<dbReference type="PANTHER" id="PTHR32176:SF92">
    <property type="entry name" value="XYLOSE ISOMERASE"/>
    <property type="match status" value="1"/>
</dbReference>
<keyword evidence="3" id="KW-0378">Hydrolase</keyword>
<dbReference type="AlphaFoldDB" id="I0IRF2"/>
<dbReference type="CDD" id="cd07199">
    <property type="entry name" value="Pat17_PNPLA8_PNPLA9_like"/>
    <property type="match status" value="1"/>
</dbReference>
<dbReference type="InterPro" id="IPR016035">
    <property type="entry name" value="Acyl_Trfase/lysoPLipase"/>
</dbReference>
<comment type="similarity">
    <text evidence="1">Belongs to the patatin family.</text>
</comment>
<keyword evidence="2 3" id="KW-0443">Lipid metabolism</keyword>
<evidence type="ECO:0000259" key="4">
    <source>
        <dbReference type="PROSITE" id="PS51635"/>
    </source>
</evidence>
<dbReference type="Proteomes" id="UP000007382">
    <property type="component" value="Chromosome"/>
</dbReference>
<dbReference type="RefSeq" id="WP_014450334.1">
    <property type="nucleotide sequence ID" value="NC_017094.1"/>
</dbReference>
<dbReference type="Gene3D" id="3.40.1090.10">
    <property type="entry name" value="Cytosolic phospholipase A2 catalytic domain"/>
    <property type="match status" value="1"/>
</dbReference>
<dbReference type="Pfam" id="PF01734">
    <property type="entry name" value="Patatin"/>
    <property type="match status" value="1"/>
</dbReference>
<feature type="short sequence motif" description="DGA/G" evidence="3">
    <location>
        <begin position="247"/>
        <end position="249"/>
    </location>
</feature>
<dbReference type="KEGG" id="lfc:LFE_2178"/>
<feature type="short sequence motif" description="GXSXG" evidence="3">
    <location>
        <begin position="100"/>
        <end position="104"/>
    </location>
</feature>
<keyword evidence="3" id="KW-0442">Lipid degradation</keyword>
<sequence length="387" mass="43359">MIECHSNMTHKRDSAPFRNFLTSIFLIVFLFSPSEKPPVFGQSITQQDQTILPSSDFNPCLRILSIDGGGVRGIIPAAVLERIEEETGEPVSRLFDFISGTSTGAVISLALTKPSEKDSQKAQFSAKDIVGFYERDSRILFPPPSTETEEKRFLTSTKYSPEPPLNIFRQTFGKTGLKKSLVPILVPTYNIKEKKPFFFKSWVKSTNDYPMSEVARAAVAAPGYFPPVELPAHRQTSSPKQTIVLVDGGVFANNPMRYALENSYQLGNIRKGIFLLSLGTGKTSPEHPRESPYHWEEAQWPSPLKNLLFADPPISNQESSSQITLRMEPVIPAENAAMDNAREQNLLTLRNISKQMMNQNRPAFKRILRILKTPRPAGCFREGNLPD</sequence>
<dbReference type="PATRIC" id="fig|1162668.3.peg.2581"/>
<protein>
    <submittedName>
        <fullName evidence="5">Putative patatin family protein</fullName>
    </submittedName>
</protein>
<dbReference type="PANTHER" id="PTHR32176">
    <property type="entry name" value="XYLOSE ISOMERASE"/>
    <property type="match status" value="1"/>
</dbReference>
<accession>I0IRF2</accession>
<evidence type="ECO:0000313" key="5">
    <source>
        <dbReference type="EMBL" id="BAM07851.1"/>
    </source>
</evidence>
<dbReference type="SUPFAM" id="SSF52151">
    <property type="entry name" value="FabD/lysophospholipase-like"/>
    <property type="match status" value="1"/>
</dbReference>
<feature type="active site" description="Nucleophile" evidence="3">
    <location>
        <position position="102"/>
    </location>
</feature>
<dbReference type="PROSITE" id="PS51635">
    <property type="entry name" value="PNPLA"/>
    <property type="match status" value="1"/>
</dbReference>
<reference evidence="6" key="2">
    <citation type="submission" date="2012-03" db="EMBL/GenBank/DDBJ databases">
        <title>The complete genome sequence of the pioneer microbe on fresh volcanic deposit, Leptospirillum ferrooxidans strain C2-3.</title>
        <authorList>
            <person name="Fujimura R."/>
            <person name="Sato Y."/>
            <person name="Nishizawa T."/>
            <person name="Nanba K."/>
            <person name="Oshima K."/>
            <person name="Hattori M."/>
            <person name="Kamijo T."/>
            <person name="Ohta H."/>
        </authorList>
    </citation>
    <scope>NUCLEOTIDE SEQUENCE [LARGE SCALE GENOMIC DNA]</scope>
    <source>
        <strain evidence="6">C2-3</strain>
    </source>
</reference>
<feature type="domain" description="PNPLA" evidence="4">
    <location>
        <begin position="64"/>
        <end position="260"/>
    </location>
</feature>
<dbReference type="GO" id="GO:0016042">
    <property type="term" value="P:lipid catabolic process"/>
    <property type="evidence" value="ECO:0007669"/>
    <property type="project" value="UniProtKB-UniRule"/>
</dbReference>
<organism evidence="5 6">
    <name type="scientific">Leptospirillum ferrooxidans (strain C2-3)</name>
    <dbReference type="NCBI Taxonomy" id="1162668"/>
    <lineage>
        <taxon>Bacteria</taxon>
        <taxon>Pseudomonadati</taxon>
        <taxon>Nitrospirota</taxon>
        <taxon>Nitrospiria</taxon>
        <taxon>Nitrospirales</taxon>
        <taxon>Nitrospiraceae</taxon>
        <taxon>Leptospirillum</taxon>
    </lineage>
</organism>
<gene>
    <name evidence="5" type="ordered locus">LFE_2178</name>
</gene>
<evidence type="ECO:0000313" key="6">
    <source>
        <dbReference type="Proteomes" id="UP000007382"/>
    </source>
</evidence>
<dbReference type="GO" id="GO:0004620">
    <property type="term" value="F:phospholipase activity"/>
    <property type="evidence" value="ECO:0007669"/>
    <property type="project" value="TreeGrafter"/>
</dbReference>
<dbReference type="GO" id="GO:0047372">
    <property type="term" value="F:monoacylglycerol lipase activity"/>
    <property type="evidence" value="ECO:0007669"/>
    <property type="project" value="TreeGrafter"/>
</dbReference>
<dbReference type="EMBL" id="AP012342">
    <property type="protein sequence ID" value="BAM07851.1"/>
    <property type="molecule type" value="Genomic_DNA"/>
</dbReference>
<evidence type="ECO:0000256" key="1">
    <source>
        <dbReference type="ARBA" id="ARBA00010240"/>
    </source>
</evidence>
<evidence type="ECO:0000256" key="2">
    <source>
        <dbReference type="ARBA" id="ARBA00023098"/>
    </source>
</evidence>
<dbReference type="OrthoDB" id="9807112at2"/>